<evidence type="ECO:0000313" key="3">
    <source>
        <dbReference type="Proteomes" id="UP000187406"/>
    </source>
</evidence>
<sequence>MKLRSDYELLCSNLMNRVPSPSLDVCFSELIREEQRRHSQRVLDQHHLPTRAIEVAFAATGKLGNPRTIQCYSCKEYRHIAKDCTKQLCNYCKKEGHIITNCRRRPQNRNNAKAYRATATETVPTEGSTLLAYVVSTSSSSAPTFESIQQMIVQTLSSMGFSGKISFNSRIWYLDSGASNHMTGTLNNLLSSTPYFGPLKISTIDGTKLPINAVSNINSGSMSFKDVFFVPNLSTNLLSIGQIIEHNCLVLFSPTGCII</sequence>
<dbReference type="InterPro" id="IPR054722">
    <property type="entry name" value="PolX-like_BBD"/>
</dbReference>
<dbReference type="GO" id="GO:0003676">
    <property type="term" value="F:nucleic acid binding"/>
    <property type="evidence" value="ECO:0007669"/>
    <property type="project" value="InterPro"/>
</dbReference>
<dbReference type="PANTHER" id="PTHR34222">
    <property type="entry name" value="GAG_PRE-INTEGRS DOMAIN-CONTAINING PROTEIN"/>
    <property type="match status" value="1"/>
</dbReference>
<dbReference type="Pfam" id="PF22936">
    <property type="entry name" value="Pol_BBD"/>
    <property type="match status" value="1"/>
</dbReference>
<organism evidence="2 3">
    <name type="scientific">Cephalotus follicularis</name>
    <name type="common">Albany pitcher plant</name>
    <dbReference type="NCBI Taxonomy" id="3775"/>
    <lineage>
        <taxon>Eukaryota</taxon>
        <taxon>Viridiplantae</taxon>
        <taxon>Streptophyta</taxon>
        <taxon>Embryophyta</taxon>
        <taxon>Tracheophyta</taxon>
        <taxon>Spermatophyta</taxon>
        <taxon>Magnoliopsida</taxon>
        <taxon>eudicotyledons</taxon>
        <taxon>Gunneridae</taxon>
        <taxon>Pentapetalae</taxon>
        <taxon>rosids</taxon>
        <taxon>fabids</taxon>
        <taxon>Oxalidales</taxon>
        <taxon>Cephalotaceae</taxon>
        <taxon>Cephalotus</taxon>
    </lineage>
</organism>
<dbReference type="GO" id="GO:0008270">
    <property type="term" value="F:zinc ion binding"/>
    <property type="evidence" value="ECO:0007669"/>
    <property type="project" value="InterPro"/>
</dbReference>
<comment type="caution">
    <text evidence="2">The sequence shown here is derived from an EMBL/GenBank/DDBJ whole genome shotgun (WGS) entry which is preliminary data.</text>
</comment>
<dbReference type="PANTHER" id="PTHR34222:SF100">
    <property type="entry name" value="CCHC-TYPE DOMAIN-CONTAINING PROTEIN"/>
    <property type="match status" value="1"/>
</dbReference>
<dbReference type="InterPro" id="IPR036875">
    <property type="entry name" value="Znf_CCHC_sf"/>
</dbReference>
<dbReference type="Pfam" id="PF00098">
    <property type="entry name" value="zf-CCHC"/>
    <property type="match status" value="1"/>
</dbReference>
<name>A0A1Q3BKR2_CEPFO</name>
<accession>A0A1Q3BKR2</accession>
<dbReference type="AlphaFoldDB" id="A0A1Q3BKR2"/>
<dbReference type="Gene3D" id="4.10.60.10">
    <property type="entry name" value="Zinc finger, CCHC-type"/>
    <property type="match status" value="1"/>
</dbReference>
<evidence type="ECO:0000259" key="1">
    <source>
        <dbReference type="SMART" id="SM00343"/>
    </source>
</evidence>
<feature type="domain" description="CCHC-type" evidence="1">
    <location>
        <begin position="88"/>
        <end position="104"/>
    </location>
</feature>
<reference evidence="3" key="1">
    <citation type="submission" date="2016-04" db="EMBL/GenBank/DDBJ databases">
        <title>Cephalotus genome sequencing.</title>
        <authorList>
            <person name="Fukushima K."/>
            <person name="Hasebe M."/>
            <person name="Fang X."/>
        </authorList>
    </citation>
    <scope>NUCLEOTIDE SEQUENCE [LARGE SCALE GENOMIC DNA]</scope>
    <source>
        <strain evidence="3">cv. St1</strain>
    </source>
</reference>
<dbReference type="Proteomes" id="UP000187406">
    <property type="component" value="Unassembled WGS sequence"/>
</dbReference>
<dbReference type="InterPro" id="IPR001878">
    <property type="entry name" value="Znf_CCHC"/>
</dbReference>
<dbReference type="SUPFAM" id="SSF57756">
    <property type="entry name" value="Retrovirus zinc finger-like domains"/>
    <property type="match status" value="1"/>
</dbReference>
<dbReference type="EMBL" id="BDDD01000631">
    <property type="protein sequence ID" value="GAV68422.1"/>
    <property type="molecule type" value="Genomic_DNA"/>
</dbReference>
<dbReference type="OrthoDB" id="1706811at2759"/>
<evidence type="ECO:0000313" key="2">
    <source>
        <dbReference type="EMBL" id="GAV68422.1"/>
    </source>
</evidence>
<gene>
    <name evidence="2" type="ORF">CFOL_v3_11925</name>
</gene>
<feature type="domain" description="CCHC-type" evidence="1">
    <location>
        <begin position="70"/>
        <end position="86"/>
    </location>
</feature>
<dbReference type="InParanoid" id="A0A1Q3BKR2"/>
<dbReference type="SMART" id="SM00343">
    <property type="entry name" value="ZnF_C2HC"/>
    <property type="match status" value="2"/>
</dbReference>
<keyword evidence="3" id="KW-1185">Reference proteome</keyword>
<proteinExistence type="predicted"/>
<protein>
    <submittedName>
        <fullName evidence="2">Zf-CCHC domain-containing protein</fullName>
    </submittedName>
</protein>